<dbReference type="InterPro" id="IPR008733">
    <property type="entry name" value="PEX11"/>
</dbReference>
<evidence type="ECO:0000256" key="5">
    <source>
        <dbReference type="SAM" id="Phobius"/>
    </source>
</evidence>
<comment type="subcellular location">
    <subcellularLocation>
        <location evidence="4">Peroxisome membrane</location>
    </subcellularLocation>
</comment>
<evidence type="ECO:0000313" key="6">
    <source>
        <dbReference type="EMBL" id="BCR92870.1"/>
    </source>
</evidence>
<evidence type="ECO:0000256" key="3">
    <source>
        <dbReference type="ARBA" id="ARBA00023140"/>
    </source>
</evidence>
<evidence type="ECO:0000256" key="2">
    <source>
        <dbReference type="ARBA" id="ARBA00023136"/>
    </source>
</evidence>
<reference evidence="6" key="1">
    <citation type="submission" date="2021-01" db="EMBL/GenBank/DDBJ databases">
        <authorList>
            <consortium name="Aspergillus chevalieri M1 genome sequencing consortium"/>
            <person name="Kazuki M."/>
            <person name="Futagami T."/>
        </authorList>
    </citation>
    <scope>NUCLEOTIDE SEQUENCE</scope>
    <source>
        <strain evidence="6">M1</strain>
    </source>
</reference>
<organism evidence="6 7">
    <name type="scientific">Aspergillus chevalieri</name>
    <name type="common">Eurotium chevalieri</name>
    <dbReference type="NCBI Taxonomy" id="182096"/>
    <lineage>
        <taxon>Eukaryota</taxon>
        <taxon>Fungi</taxon>
        <taxon>Dikarya</taxon>
        <taxon>Ascomycota</taxon>
        <taxon>Pezizomycotina</taxon>
        <taxon>Eurotiomycetes</taxon>
        <taxon>Eurotiomycetidae</taxon>
        <taxon>Eurotiales</taxon>
        <taxon>Aspergillaceae</taxon>
        <taxon>Aspergillus</taxon>
        <taxon>Aspergillus subgen. Aspergillus</taxon>
    </lineage>
</organism>
<dbReference type="KEGG" id="ache:ACHE_80770A"/>
<evidence type="ECO:0008006" key="8">
    <source>
        <dbReference type="Google" id="ProtNLM"/>
    </source>
</evidence>
<keyword evidence="5" id="KW-1133">Transmembrane helix</keyword>
<feature type="transmembrane region" description="Helical" evidence="5">
    <location>
        <begin position="153"/>
        <end position="171"/>
    </location>
</feature>
<name>A0A7R7ZS88_ASPCH</name>
<keyword evidence="3" id="KW-0576">Peroxisome</keyword>
<protein>
    <recommendedName>
        <fullName evidence="8">PEX11 domain protein</fullName>
    </recommendedName>
</protein>
<evidence type="ECO:0000256" key="4">
    <source>
        <dbReference type="ARBA" id="ARBA00046271"/>
    </source>
</evidence>
<dbReference type="Proteomes" id="UP000637239">
    <property type="component" value="Chromosome 8"/>
</dbReference>
<keyword evidence="5" id="KW-0812">Transmembrane</keyword>
<keyword evidence="7" id="KW-1185">Reference proteome</keyword>
<dbReference type="PANTHER" id="PTHR12652:SF23">
    <property type="entry name" value="MICROBODY (PEROXISOME) PROLIFERATION PROTEIN PEROXIN 11B (EUROFUNG)"/>
    <property type="match status" value="1"/>
</dbReference>
<gene>
    <name evidence="6" type="ORF">ACHE_80770A</name>
</gene>
<dbReference type="GO" id="GO:0005778">
    <property type="term" value="C:peroxisomal membrane"/>
    <property type="evidence" value="ECO:0007669"/>
    <property type="project" value="UniProtKB-SubCell"/>
</dbReference>
<dbReference type="EMBL" id="AP024423">
    <property type="protein sequence ID" value="BCR92870.1"/>
    <property type="molecule type" value="Genomic_DNA"/>
</dbReference>
<proteinExistence type="predicted"/>
<dbReference type="RefSeq" id="XP_043141383.1">
    <property type="nucleotide sequence ID" value="XM_043284177.1"/>
</dbReference>
<evidence type="ECO:0000256" key="1">
    <source>
        <dbReference type="ARBA" id="ARBA00022593"/>
    </source>
</evidence>
<evidence type="ECO:0000313" key="7">
    <source>
        <dbReference type="Proteomes" id="UP000637239"/>
    </source>
</evidence>
<keyword evidence="1" id="KW-0962">Peroxisome biogenesis</keyword>
<dbReference type="PANTHER" id="PTHR12652">
    <property type="entry name" value="PEROXISOMAL BIOGENESIS FACTOR 11"/>
    <property type="match status" value="1"/>
</dbReference>
<dbReference type="Pfam" id="PF05648">
    <property type="entry name" value="PEX11"/>
    <property type="match status" value="1"/>
</dbReference>
<accession>A0A7R7ZS88</accession>
<keyword evidence="2 5" id="KW-0472">Membrane</keyword>
<dbReference type="GO" id="GO:0016559">
    <property type="term" value="P:peroxisome fission"/>
    <property type="evidence" value="ECO:0007669"/>
    <property type="project" value="InterPro"/>
</dbReference>
<dbReference type="AlphaFoldDB" id="A0A7R7ZS88"/>
<dbReference type="GeneID" id="66987219"/>
<reference evidence="6" key="2">
    <citation type="submission" date="2021-02" db="EMBL/GenBank/DDBJ databases">
        <title>Aspergillus chevalieri M1 genome sequence.</title>
        <authorList>
            <person name="Kadooka C."/>
            <person name="Mori K."/>
            <person name="Futagami T."/>
        </authorList>
    </citation>
    <scope>NUCLEOTIDE SEQUENCE</scope>
    <source>
        <strain evidence="6">M1</strain>
    </source>
</reference>
<feature type="transmembrane region" description="Helical" evidence="5">
    <location>
        <begin position="218"/>
        <end position="242"/>
    </location>
</feature>
<sequence>MPQVKRAPQPKQVQAQKQQKQPLLKQFTTFTRTTPGFERSLRLIQALSQIASDLSTHNAVTATRWETAKSQIALTRRYFRFLNFIDLFDRVYTLLVHGGDGDNAGAVSTMLDLGKSSALGVYVLLEDLTILHAMEIYPQTPWSIDIQTQAYKFWFWGLALSIIGAMWSLLFSSGSSQSKENENENEEGKGDTSGSKTFVKRVIVDGCDLMIPGSSLGWISMGSDMVGMLMVLSTVVSVGDIWRRANGLN</sequence>